<keyword evidence="4" id="KW-0460">Magnesium</keyword>
<evidence type="ECO:0000313" key="9">
    <source>
        <dbReference type="Proteomes" id="UP001205185"/>
    </source>
</evidence>
<name>A0ABT1IAR2_9PSEU</name>
<comment type="cofactor">
    <cofactor evidence="1">
        <name>Mg(2+)</name>
        <dbReference type="ChEBI" id="CHEBI:18420"/>
    </cofactor>
</comment>
<organism evidence="8 9">
    <name type="scientific">Actinokineospora diospyrosa</name>
    <dbReference type="NCBI Taxonomy" id="103728"/>
    <lineage>
        <taxon>Bacteria</taxon>
        <taxon>Bacillati</taxon>
        <taxon>Actinomycetota</taxon>
        <taxon>Actinomycetes</taxon>
        <taxon>Pseudonocardiales</taxon>
        <taxon>Pseudonocardiaceae</taxon>
        <taxon>Actinokineospora</taxon>
    </lineage>
</organism>
<dbReference type="PANTHER" id="PTHR30001:SF0">
    <property type="entry name" value="RIBONUCLEASE G"/>
    <property type="match status" value="1"/>
</dbReference>
<dbReference type="InterPro" id="IPR003029">
    <property type="entry name" value="S1_domain"/>
</dbReference>
<evidence type="ECO:0000259" key="7">
    <source>
        <dbReference type="PROSITE" id="PS50126"/>
    </source>
</evidence>
<dbReference type="Gene3D" id="2.40.50.140">
    <property type="entry name" value="Nucleic acid-binding proteins"/>
    <property type="match status" value="1"/>
</dbReference>
<feature type="region of interest" description="Disordered" evidence="6">
    <location>
        <begin position="751"/>
        <end position="948"/>
    </location>
</feature>
<dbReference type="InterPro" id="IPR012340">
    <property type="entry name" value="NA-bd_OB-fold"/>
</dbReference>
<feature type="compositionally biased region" description="Low complexity" evidence="6">
    <location>
        <begin position="830"/>
        <end position="850"/>
    </location>
</feature>
<evidence type="ECO:0000256" key="5">
    <source>
        <dbReference type="ARBA" id="ARBA00022884"/>
    </source>
</evidence>
<dbReference type="PROSITE" id="PS50126">
    <property type="entry name" value="S1"/>
    <property type="match status" value="1"/>
</dbReference>
<feature type="compositionally biased region" description="Basic and acidic residues" evidence="6">
    <location>
        <begin position="264"/>
        <end position="313"/>
    </location>
</feature>
<dbReference type="RefSeq" id="WP_253886707.1">
    <property type="nucleotide sequence ID" value="NZ_BAAAVB010000012.1"/>
</dbReference>
<dbReference type="InterPro" id="IPR006847">
    <property type="entry name" value="IF2_N"/>
</dbReference>
<feature type="compositionally biased region" description="Acidic residues" evidence="6">
    <location>
        <begin position="202"/>
        <end position="229"/>
    </location>
</feature>
<evidence type="ECO:0000256" key="4">
    <source>
        <dbReference type="ARBA" id="ARBA00022842"/>
    </source>
</evidence>
<feature type="domain" description="S1 motif" evidence="7">
    <location>
        <begin position="369"/>
        <end position="446"/>
    </location>
</feature>
<evidence type="ECO:0000256" key="1">
    <source>
        <dbReference type="ARBA" id="ARBA00001946"/>
    </source>
</evidence>
<dbReference type="Gene3D" id="1.10.10.2480">
    <property type="match status" value="1"/>
</dbReference>
<proteinExistence type="predicted"/>
<dbReference type="Proteomes" id="UP001205185">
    <property type="component" value="Unassembled WGS sequence"/>
</dbReference>
<evidence type="ECO:0000256" key="2">
    <source>
        <dbReference type="ARBA" id="ARBA00022723"/>
    </source>
</evidence>
<dbReference type="PANTHER" id="PTHR30001">
    <property type="entry name" value="RIBONUCLEASE"/>
    <property type="match status" value="1"/>
</dbReference>
<protein>
    <submittedName>
        <fullName evidence="8">Ribonuclease E</fullName>
    </submittedName>
</protein>
<sequence>MSDMSTPAGSAGGATTTPVDQVLAQVPAKVRVHALAKLLEVSSKDVIAALEQLGESVRGAQSSVAKDTAERVVRALLVSEDDAAAGAAPEVAEVIEVTEAADEPVEPTPRRVPPAPVFASASPLFLQPEPPAARPAPVTRVEPPVAEPEPIEAAEPDHRDQSDQVDQSDQPDQSDDDEDGGSGRRRRRGRRGRGRGKGAADDNAEQDDDEAAPAAEEADEEQATEESSDSGDGATRRRRRRRRRKGGDDADADAGDDPPNTVVHVREAREPREPRESREDRGEAARDEVRSVRGSTRLEAKRQRRRDGREAGRRRAPILSEAEFLARREAVDRAMVVREQGDRIQIGVLEDGVLVEHFVTSAGSGSLVGNVYLGRVQNVLPSMEAAFVDIGRGRNAVLYAGEVDWDAAGLEGKARKIEQALSTGDSVLVQVTKDPVGHKGARLTTQISLPGRFLVYVPGGGATGISRKLPENERRRLKDVLKRIVPEDAGVIIRTASEGISEEELGRDVRRLQAQWQVIRDKSEGTNGVKRSGAPSLLYEEPDLLVKVVRDLFTEDFTSLVVQGDTAWETIDSYVRHVAPELLDRVRKHVGVHDVFAAHRVDEQLLKALDRKVWLPSGGYLVIDRTEAMTVIDVNTGKFTGSGGNLEETVTRNNLESAEEIVRQLRLRDIGGIIVIDFIDMVLESNRDLVLRRLTECLGRDRTRHQVAEVTSLGLVQMTRKRVGTGLLEAFSTTCEHCKGRGVVVTTEPTVKTPANGAAPQQQSQPAQSADKGQQQSGGRRNRNRGGGGEQNREEAAKVAVRDIAKATTKHDEQPVEHSENGSRPHAVEVPEAVEPTVAVEPAVEEAAPSSRRRRRSSSRAQGAAAPVTSPEPWEPVQAPSEPAEVADQRVSASAAQVRSASQPRTAPASEPAASPEPVASVVPPRRRVARRAASRPAGPPVDVAQES</sequence>
<keyword evidence="2" id="KW-0479">Metal-binding</keyword>
<keyword evidence="9" id="KW-1185">Reference proteome</keyword>
<feature type="compositionally biased region" description="Basic and acidic residues" evidence="6">
    <location>
        <begin position="791"/>
        <end position="829"/>
    </location>
</feature>
<dbReference type="InterPro" id="IPR019307">
    <property type="entry name" value="RNA-bd_AU-1/RNase_E/G"/>
</dbReference>
<keyword evidence="5" id="KW-0694">RNA-binding</keyword>
<feature type="compositionally biased region" description="Basic residues" evidence="6">
    <location>
        <begin position="183"/>
        <end position="196"/>
    </location>
</feature>
<evidence type="ECO:0000313" key="8">
    <source>
        <dbReference type="EMBL" id="MCP2269730.1"/>
    </source>
</evidence>
<keyword evidence="3" id="KW-0378">Hydrolase</keyword>
<comment type="caution">
    <text evidence="8">The sequence shown here is derived from an EMBL/GenBank/DDBJ whole genome shotgun (WGS) entry which is preliminary data.</text>
</comment>
<accession>A0ABT1IAR2</accession>
<evidence type="ECO:0000256" key="3">
    <source>
        <dbReference type="ARBA" id="ARBA00022801"/>
    </source>
</evidence>
<feature type="compositionally biased region" description="Pro residues" evidence="6">
    <location>
        <begin position="106"/>
        <end position="116"/>
    </location>
</feature>
<gene>
    <name evidence="8" type="ORF">LV75_002219</name>
</gene>
<dbReference type="SMART" id="SM00316">
    <property type="entry name" value="S1"/>
    <property type="match status" value="1"/>
</dbReference>
<dbReference type="InterPro" id="IPR004659">
    <property type="entry name" value="RNase_E/G"/>
</dbReference>
<evidence type="ECO:0000256" key="6">
    <source>
        <dbReference type="SAM" id="MobiDB-lite"/>
    </source>
</evidence>
<feature type="compositionally biased region" description="Basic residues" evidence="6">
    <location>
        <begin position="925"/>
        <end position="934"/>
    </location>
</feature>
<dbReference type="Pfam" id="PF04760">
    <property type="entry name" value="IF2_N"/>
    <property type="match status" value="1"/>
</dbReference>
<feature type="compositionally biased region" description="Low complexity" evidence="6">
    <location>
        <begin position="135"/>
        <end position="144"/>
    </location>
</feature>
<dbReference type="NCBIfam" id="TIGR00757">
    <property type="entry name" value="RNaseEG"/>
    <property type="match status" value="1"/>
</dbReference>
<dbReference type="SUPFAM" id="SSF50249">
    <property type="entry name" value="Nucleic acid-binding proteins"/>
    <property type="match status" value="1"/>
</dbReference>
<dbReference type="EMBL" id="JAMTCO010000005">
    <property type="protein sequence ID" value="MCP2269730.1"/>
    <property type="molecule type" value="Genomic_DNA"/>
</dbReference>
<feature type="compositionally biased region" description="Low complexity" evidence="6">
    <location>
        <begin position="889"/>
        <end position="924"/>
    </location>
</feature>
<dbReference type="CDD" id="cd04453">
    <property type="entry name" value="S1_RNase_E"/>
    <property type="match status" value="1"/>
</dbReference>
<reference evidence="8 9" key="1">
    <citation type="submission" date="2022-06" db="EMBL/GenBank/DDBJ databases">
        <title>Genomic Encyclopedia of Archaeal and Bacterial Type Strains, Phase II (KMG-II): from individual species to whole genera.</title>
        <authorList>
            <person name="Goeker M."/>
        </authorList>
    </citation>
    <scope>NUCLEOTIDE SEQUENCE [LARGE SCALE GENOMIC DNA]</scope>
    <source>
        <strain evidence="8 9">DSM 44255</strain>
    </source>
</reference>
<dbReference type="Pfam" id="PF10150">
    <property type="entry name" value="RNase_E_G"/>
    <property type="match status" value="1"/>
</dbReference>
<feature type="compositionally biased region" description="Low complexity" evidence="6">
    <location>
        <begin position="751"/>
        <end position="779"/>
    </location>
</feature>
<feature type="compositionally biased region" description="Basic residues" evidence="6">
    <location>
        <begin position="236"/>
        <end position="245"/>
    </location>
</feature>
<feature type="region of interest" description="Disordered" evidence="6">
    <location>
        <begin position="99"/>
        <end position="314"/>
    </location>
</feature>